<dbReference type="PRINTS" id="PR00155">
    <property type="entry name" value="AMICYANIN"/>
</dbReference>
<keyword evidence="5" id="KW-0249">Electron transport</keyword>
<feature type="domain" description="Blue (type 1) copper" evidence="10">
    <location>
        <begin position="27"/>
        <end position="113"/>
    </location>
</feature>
<feature type="signal peptide" evidence="9">
    <location>
        <begin position="1"/>
        <end position="21"/>
    </location>
</feature>
<organism evidence="11 12">
    <name type="scientific">Terasakiispira papahanaumokuakeensis</name>
    <dbReference type="NCBI Taxonomy" id="197479"/>
    <lineage>
        <taxon>Bacteria</taxon>
        <taxon>Pseudomonadati</taxon>
        <taxon>Pseudomonadota</taxon>
        <taxon>Gammaproteobacteria</taxon>
        <taxon>Oceanospirillales</taxon>
        <taxon>Terasakiispira</taxon>
    </lineage>
</organism>
<feature type="chain" id="PRO_5009119686" description="Pseudoazurin" evidence="9">
    <location>
        <begin position="22"/>
        <end position="143"/>
    </location>
</feature>
<accession>A0A1E2VBE1</accession>
<evidence type="ECO:0000313" key="12">
    <source>
        <dbReference type="Proteomes" id="UP000094291"/>
    </source>
</evidence>
<feature type="binding site" evidence="8">
    <location>
        <position position="61"/>
    </location>
    <ligand>
        <name>Cu cation</name>
        <dbReference type="ChEBI" id="CHEBI:23378"/>
    </ligand>
</feature>
<dbReference type="InterPro" id="IPR000923">
    <property type="entry name" value="BlueCu_1"/>
</dbReference>
<evidence type="ECO:0000256" key="7">
    <source>
        <dbReference type="NCBIfam" id="TIGR02375"/>
    </source>
</evidence>
<dbReference type="GO" id="GO:0042597">
    <property type="term" value="C:periplasmic space"/>
    <property type="evidence" value="ECO:0007669"/>
    <property type="project" value="UniProtKB-SubCell"/>
</dbReference>
<dbReference type="STRING" id="197479.BFW38_13100"/>
<evidence type="ECO:0000256" key="2">
    <source>
        <dbReference type="ARBA" id="ARBA00022448"/>
    </source>
</evidence>
<keyword evidence="6 8" id="KW-0186">Copper</keyword>
<proteinExistence type="predicted"/>
<name>A0A1E2VBE1_9GAMM</name>
<dbReference type="Gene3D" id="2.60.40.420">
    <property type="entry name" value="Cupredoxins - blue copper proteins"/>
    <property type="match status" value="1"/>
</dbReference>
<keyword evidence="4" id="KW-0574">Periplasm</keyword>
<reference evidence="11 12" key="1">
    <citation type="submission" date="2016-08" db="EMBL/GenBank/DDBJ databases">
        <authorList>
            <person name="Seilhamer J.J."/>
        </authorList>
    </citation>
    <scope>NUCLEOTIDE SEQUENCE [LARGE SCALE GENOMIC DNA]</scope>
    <source>
        <strain evidence="11 12">PH27A</strain>
    </source>
</reference>
<dbReference type="NCBIfam" id="TIGR02375">
    <property type="entry name" value="pseudoazurin"/>
    <property type="match status" value="1"/>
</dbReference>
<feature type="binding site" evidence="8">
    <location>
        <position position="99"/>
    </location>
    <ligand>
        <name>Cu cation</name>
        <dbReference type="ChEBI" id="CHEBI:23378"/>
    </ligand>
</feature>
<evidence type="ECO:0000256" key="8">
    <source>
        <dbReference type="PIRSR" id="PIRSR602386-1"/>
    </source>
</evidence>
<dbReference type="SUPFAM" id="SSF49503">
    <property type="entry name" value="Cupredoxins"/>
    <property type="match status" value="1"/>
</dbReference>
<dbReference type="InterPro" id="IPR008972">
    <property type="entry name" value="Cupredoxin"/>
</dbReference>
<dbReference type="InterPro" id="IPR002386">
    <property type="entry name" value="Amicyanin/Pseudoazurin"/>
</dbReference>
<evidence type="ECO:0000256" key="4">
    <source>
        <dbReference type="ARBA" id="ARBA00022764"/>
    </source>
</evidence>
<dbReference type="InterPro" id="IPR001235">
    <property type="entry name" value="Copper_blue_Plastocyanin"/>
</dbReference>
<evidence type="ECO:0000256" key="6">
    <source>
        <dbReference type="ARBA" id="ARBA00023008"/>
    </source>
</evidence>
<feature type="binding site" evidence="8">
    <location>
        <position position="102"/>
    </location>
    <ligand>
        <name>Cu cation</name>
        <dbReference type="ChEBI" id="CHEBI:23378"/>
    </ligand>
</feature>
<evidence type="ECO:0000259" key="10">
    <source>
        <dbReference type="Pfam" id="PF00127"/>
    </source>
</evidence>
<feature type="binding site" evidence="8">
    <location>
        <position position="107"/>
    </location>
    <ligand>
        <name>Cu cation</name>
        <dbReference type="ChEBI" id="CHEBI:23378"/>
    </ligand>
</feature>
<dbReference type="CDD" id="cd04218">
    <property type="entry name" value="Pseudoazurin"/>
    <property type="match status" value="1"/>
</dbReference>
<keyword evidence="2" id="KW-0813">Transport</keyword>
<protein>
    <recommendedName>
        <fullName evidence="7">Pseudoazurin</fullName>
    </recommendedName>
</protein>
<dbReference type="OrthoDB" id="9757546at2"/>
<dbReference type="GO" id="GO:0005507">
    <property type="term" value="F:copper ion binding"/>
    <property type="evidence" value="ECO:0007669"/>
    <property type="project" value="UniProtKB-UniRule"/>
</dbReference>
<evidence type="ECO:0000256" key="1">
    <source>
        <dbReference type="ARBA" id="ARBA00004418"/>
    </source>
</evidence>
<sequence>MVIWTLRLFMVWALMLPLAHAETYQVKMLNNNDTGVMAFEPDYLHIQPGDTVHFVASDRTHNAMTIPNLWPDRAPTIRTPMNQDADVTFQQVGFYGIKCLPHFMLGMVMLIEVGENDTAAHIPNGLPARAKKRFEEIKQRAGL</sequence>
<evidence type="ECO:0000256" key="5">
    <source>
        <dbReference type="ARBA" id="ARBA00022982"/>
    </source>
</evidence>
<keyword evidence="3 8" id="KW-0479">Metal-binding</keyword>
<keyword evidence="12" id="KW-1185">Reference proteome</keyword>
<keyword evidence="9" id="KW-0732">Signal</keyword>
<comment type="caution">
    <text evidence="11">The sequence shown here is derived from an EMBL/GenBank/DDBJ whole genome shotgun (WGS) entry which is preliminary data.</text>
</comment>
<dbReference type="AlphaFoldDB" id="A0A1E2VBE1"/>
<evidence type="ECO:0000313" key="11">
    <source>
        <dbReference type="EMBL" id="ODC04328.1"/>
    </source>
</evidence>
<evidence type="ECO:0000256" key="9">
    <source>
        <dbReference type="SAM" id="SignalP"/>
    </source>
</evidence>
<dbReference type="EMBL" id="MDTQ01000001">
    <property type="protein sequence ID" value="ODC04328.1"/>
    <property type="molecule type" value="Genomic_DNA"/>
</dbReference>
<dbReference type="Pfam" id="PF00127">
    <property type="entry name" value="Copper-bind"/>
    <property type="match status" value="1"/>
</dbReference>
<gene>
    <name evidence="11" type="ORF">BFW38_13100</name>
</gene>
<dbReference type="PRINTS" id="PR00156">
    <property type="entry name" value="COPPERBLUE"/>
</dbReference>
<dbReference type="GO" id="GO:0009055">
    <property type="term" value="F:electron transfer activity"/>
    <property type="evidence" value="ECO:0007669"/>
    <property type="project" value="InterPro"/>
</dbReference>
<dbReference type="InterPro" id="IPR012745">
    <property type="entry name" value="Pseudoazurin"/>
</dbReference>
<comment type="subcellular location">
    <subcellularLocation>
        <location evidence="1">Periplasm</location>
    </subcellularLocation>
</comment>
<comment type="cofactor">
    <cofactor evidence="8">
        <name>Cu cation</name>
        <dbReference type="ChEBI" id="CHEBI:23378"/>
    </cofactor>
    <text evidence="8">Binds 1 copper ion per subunit.</text>
</comment>
<evidence type="ECO:0000256" key="3">
    <source>
        <dbReference type="ARBA" id="ARBA00022723"/>
    </source>
</evidence>
<dbReference type="Proteomes" id="UP000094291">
    <property type="component" value="Unassembled WGS sequence"/>
</dbReference>